<dbReference type="EMBL" id="JAKLUA010000001">
    <property type="protein sequence ID" value="MCG2666275.1"/>
    <property type="molecule type" value="Genomic_DNA"/>
</dbReference>
<feature type="compositionally biased region" description="Low complexity" evidence="1">
    <location>
        <begin position="152"/>
        <end position="176"/>
    </location>
</feature>
<evidence type="ECO:0000313" key="3">
    <source>
        <dbReference type="EMBL" id="MCG2666275.1"/>
    </source>
</evidence>
<sequence>MRRTPRLIAAAVLIAFTGVLGGCSSGGFDPSDLMDFLDTKKKLPGERKPVFPEGVPGLEQGVPKEMYKGAQQQQDAPAVAALPAEPPPAEPAKSSKSARGKKTRQPAPTAAAPAQAPAGEVDGEAQPEAAPAAPPPKHKIVRKRTTAPPPDQQSTQQPAQPAQQTTQQQQTQGAFPAPMPSGSFSR</sequence>
<accession>A0ABS9LH02</accession>
<feature type="chain" id="PRO_5045367776" evidence="2">
    <location>
        <begin position="22"/>
        <end position="186"/>
    </location>
</feature>
<feature type="region of interest" description="Disordered" evidence="1">
    <location>
        <begin position="43"/>
        <end position="186"/>
    </location>
</feature>
<feature type="signal peptide" evidence="2">
    <location>
        <begin position="1"/>
        <end position="21"/>
    </location>
</feature>
<evidence type="ECO:0000256" key="1">
    <source>
        <dbReference type="SAM" id="MobiDB-lite"/>
    </source>
</evidence>
<keyword evidence="2" id="KW-0732">Signal</keyword>
<reference evidence="3" key="1">
    <citation type="submission" date="2022-01" db="EMBL/GenBank/DDBJ databases">
        <title>Genome sequnece data of strain Bradyrhizobium sp. nov.</title>
        <authorList>
            <person name="Zhang J."/>
        </authorList>
    </citation>
    <scope>NUCLEOTIDE SEQUENCE</scope>
    <source>
        <strain evidence="3">WYCCWR 12774</strain>
    </source>
</reference>
<gene>
    <name evidence="3" type="ORF">L6637_04905</name>
</gene>
<name>A0ABS9LH02_9BRAD</name>
<keyword evidence="4" id="KW-1185">Reference proteome</keyword>
<organism evidence="3 4">
    <name type="scientific">Bradyrhizobium zhengyangense</name>
    <dbReference type="NCBI Taxonomy" id="2911009"/>
    <lineage>
        <taxon>Bacteria</taxon>
        <taxon>Pseudomonadati</taxon>
        <taxon>Pseudomonadota</taxon>
        <taxon>Alphaproteobacteria</taxon>
        <taxon>Hyphomicrobiales</taxon>
        <taxon>Nitrobacteraceae</taxon>
        <taxon>Bradyrhizobium</taxon>
    </lineage>
</organism>
<dbReference type="RefSeq" id="WP_237869418.1">
    <property type="nucleotide sequence ID" value="NZ_JAKLUA010000001.1"/>
</dbReference>
<evidence type="ECO:0000256" key="2">
    <source>
        <dbReference type="SAM" id="SignalP"/>
    </source>
</evidence>
<proteinExistence type="predicted"/>
<protein>
    <submittedName>
        <fullName evidence="3">Uncharacterized protein</fullName>
    </submittedName>
</protein>
<dbReference type="PROSITE" id="PS51257">
    <property type="entry name" value="PROKAR_LIPOPROTEIN"/>
    <property type="match status" value="1"/>
</dbReference>
<feature type="compositionally biased region" description="Low complexity" evidence="1">
    <location>
        <begin position="105"/>
        <end position="131"/>
    </location>
</feature>
<comment type="caution">
    <text evidence="3">The sequence shown here is derived from an EMBL/GenBank/DDBJ whole genome shotgun (WGS) entry which is preliminary data.</text>
</comment>
<evidence type="ECO:0000313" key="4">
    <source>
        <dbReference type="Proteomes" id="UP001139012"/>
    </source>
</evidence>
<feature type="compositionally biased region" description="Basic residues" evidence="1">
    <location>
        <begin position="136"/>
        <end position="145"/>
    </location>
</feature>
<dbReference type="Proteomes" id="UP001139012">
    <property type="component" value="Unassembled WGS sequence"/>
</dbReference>
<feature type="compositionally biased region" description="Low complexity" evidence="1">
    <location>
        <begin position="70"/>
        <end position="83"/>
    </location>
</feature>